<feature type="transmembrane region" description="Helical" evidence="7">
    <location>
        <begin position="501"/>
        <end position="519"/>
    </location>
</feature>
<name>A0A5D4MBB5_9BACI</name>
<feature type="transmembrane region" description="Helical" evidence="7">
    <location>
        <begin position="29"/>
        <end position="46"/>
    </location>
</feature>
<feature type="transmembrane region" description="Helical" evidence="7">
    <location>
        <begin position="443"/>
        <end position="462"/>
    </location>
</feature>
<evidence type="ECO:0000313" key="9">
    <source>
        <dbReference type="EMBL" id="TYR98891.1"/>
    </source>
</evidence>
<keyword evidence="4" id="KW-0677">Repeat</keyword>
<accession>A0A5D4MBB5</accession>
<evidence type="ECO:0000256" key="7">
    <source>
        <dbReference type="SAM" id="Phobius"/>
    </source>
</evidence>
<dbReference type="Gene3D" id="3.30.70.1450">
    <property type="entry name" value="Regulator of K+ conductance, C-terminal domain"/>
    <property type="match status" value="2"/>
</dbReference>
<keyword evidence="2" id="KW-0813">Transport</keyword>
<dbReference type="GO" id="GO:0008324">
    <property type="term" value="F:monoatomic cation transmembrane transporter activity"/>
    <property type="evidence" value="ECO:0007669"/>
    <property type="project" value="InterPro"/>
</dbReference>
<proteinExistence type="predicted"/>
<feature type="transmembrane region" description="Helical" evidence="7">
    <location>
        <begin position="401"/>
        <end position="423"/>
    </location>
</feature>
<dbReference type="PROSITE" id="PS01271">
    <property type="entry name" value="NA_SULFATE"/>
    <property type="match status" value="1"/>
</dbReference>
<dbReference type="Proteomes" id="UP000325182">
    <property type="component" value="Unassembled WGS sequence"/>
</dbReference>
<feature type="transmembrane region" description="Helical" evidence="7">
    <location>
        <begin position="567"/>
        <end position="587"/>
    </location>
</feature>
<dbReference type="InterPro" id="IPR036721">
    <property type="entry name" value="RCK_C_sf"/>
</dbReference>
<dbReference type="PROSITE" id="PS51202">
    <property type="entry name" value="RCK_C"/>
    <property type="match status" value="2"/>
</dbReference>
<feature type="transmembrane region" description="Helical" evidence="7">
    <location>
        <begin position="175"/>
        <end position="197"/>
    </location>
</feature>
<dbReference type="InterPro" id="IPR051679">
    <property type="entry name" value="DASS-Related_Transporters"/>
</dbReference>
<evidence type="ECO:0000256" key="5">
    <source>
        <dbReference type="ARBA" id="ARBA00022989"/>
    </source>
</evidence>
<reference evidence="9 10" key="1">
    <citation type="submission" date="2019-08" db="EMBL/GenBank/DDBJ databases">
        <title>Bacillus genomes from the desert of Cuatro Cienegas, Coahuila.</title>
        <authorList>
            <person name="Olmedo-Alvarez G."/>
        </authorList>
    </citation>
    <scope>NUCLEOTIDE SEQUENCE [LARGE SCALE GENOMIC DNA]</scope>
    <source>
        <strain evidence="9 10">CH128b_4D</strain>
    </source>
</reference>
<organism evidence="9 10">
    <name type="scientific">Rossellomorea vietnamensis</name>
    <dbReference type="NCBI Taxonomy" id="218284"/>
    <lineage>
        <taxon>Bacteria</taxon>
        <taxon>Bacillati</taxon>
        <taxon>Bacillota</taxon>
        <taxon>Bacilli</taxon>
        <taxon>Bacillales</taxon>
        <taxon>Bacillaceae</taxon>
        <taxon>Rossellomorea</taxon>
    </lineage>
</organism>
<feature type="domain" description="RCK C-terminal" evidence="8">
    <location>
        <begin position="207"/>
        <end position="291"/>
    </location>
</feature>
<evidence type="ECO:0000259" key="8">
    <source>
        <dbReference type="PROSITE" id="PS51202"/>
    </source>
</evidence>
<dbReference type="SUPFAM" id="SSF116726">
    <property type="entry name" value="TrkA C-terminal domain-like"/>
    <property type="match status" value="2"/>
</dbReference>
<dbReference type="AlphaFoldDB" id="A0A5D4MBB5"/>
<dbReference type="Pfam" id="PF03600">
    <property type="entry name" value="CitMHS"/>
    <property type="match status" value="1"/>
</dbReference>
<dbReference type="InterPro" id="IPR004680">
    <property type="entry name" value="Cit_transptr-like_dom"/>
</dbReference>
<dbReference type="GO" id="GO:0006813">
    <property type="term" value="P:potassium ion transport"/>
    <property type="evidence" value="ECO:0007669"/>
    <property type="project" value="InterPro"/>
</dbReference>
<evidence type="ECO:0000256" key="1">
    <source>
        <dbReference type="ARBA" id="ARBA00004141"/>
    </source>
</evidence>
<keyword evidence="6 7" id="KW-0472">Membrane</keyword>
<comment type="subcellular location">
    <subcellularLocation>
        <location evidence="1">Membrane</location>
        <topology evidence="1">Multi-pass membrane protein</topology>
    </subcellularLocation>
</comment>
<dbReference type="RefSeq" id="WP_148954132.1">
    <property type="nucleotide sequence ID" value="NZ_VTEG01000008.1"/>
</dbReference>
<comment type="caution">
    <text evidence="9">The sequence shown here is derived from an EMBL/GenBank/DDBJ whole genome shotgun (WGS) entry which is preliminary data.</text>
</comment>
<dbReference type="InterPro" id="IPR031312">
    <property type="entry name" value="Na/sul_symport_CS"/>
</dbReference>
<feature type="transmembrane region" description="Helical" evidence="7">
    <location>
        <begin position="58"/>
        <end position="81"/>
    </location>
</feature>
<dbReference type="PANTHER" id="PTHR43652:SF2">
    <property type="entry name" value="BASIC AMINO ACID ANTIPORTER YFCC-RELATED"/>
    <property type="match status" value="1"/>
</dbReference>
<evidence type="ECO:0000256" key="2">
    <source>
        <dbReference type="ARBA" id="ARBA00022448"/>
    </source>
</evidence>
<sequence length="588" mass="64448">MMGLAAGFVLLCLLGMVTLLIRDISRPELVVSSFMLLFLLTGIISPQEALLGFSNEGLITIALLFILAGAIDKSGVMETIFKKVISGSRPNKIFLLKLLAPLSICSAFLNNTPIVVMLTPIIRNWCREHNVSPSKLLIPISYATILGGMMTIMGTSTNLVVHGMMVEQGEDGFSFFQLAAVGLPATIIGIAFLIFLGGKLLPEKAMKPHDEEGAMREYLCEFKVGSDYPYIGKTLKQAKLRKLEGVFLASLFRGSEQFTPVPSSMVINEDDILLFSGDITRISSLQKTKGLKIAAHEEAGQFQYMKVVEAAVTPRSSLLFRKVKETDFRSNYHAAILAVHRHSKHLQSKIGDIVLKPGDIILLAVGKEFKKETSRIDFYFLSQLDDSLFDPSIRKKGWTSLFLLGFMALLVIADILSIIEAYGTAVLLLCLLKIISINEIKSFIQWNVLVLIASSFGIGAALANSGLAEFIAHFILNTFAPLGLFTMILALYLFTNLLTEFITNNAAAVIMFPIAYKLSLIQEIPLLPLAMIVSIAASASFATPIGYQTNLIVYGPGGYSFKDFLKIGIPLNLIVMAVAVSVVYFVWF</sequence>
<evidence type="ECO:0000256" key="3">
    <source>
        <dbReference type="ARBA" id="ARBA00022692"/>
    </source>
</evidence>
<feature type="transmembrane region" description="Helical" evidence="7">
    <location>
        <begin position="474"/>
        <end position="495"/>
    </location>
</feature>
<protein>
    <submittedName>
        <fullName evidence="9">SLC13 family permease</fullName>
    </submittedName>
</protein>
<dbReference type="PANTHER" id="PTHR43652">
    <property type="entry name" value="BASIC AMINO ACID ANTIPORTER YFCC-RELATED"/>
    <property type="match status" value="1"/>
</dbReference>
<gene>
    <name evidence="9" type="ORF">FZC84_12765</name>
</gene>
<feature type="transmembrane region" description="Helical" evidence="7">
    <location>
        <begin position="526"/>
        <end position="547"/>
    </location>
</feature>
<dbReference type="EMBL" id="VTEG01000008">
    <property type="protein sequence ID" value="TYR98891.1"/>
    <property type="molecule type" value="Genomic_DNA"/>
</dbReference>
<keyword evidence="3 7" id="KW-0812">Transmembrane</keyword>
<dbReference type="InterPro" id="IPR006037">
    <property type="entry name" value="RCK_C"/>
</dbReference>
<keyword evidence="5 7" id="KW-1133">Transmembrane helix</keyword>
<evidence type="ECO:0000256" key="4">
    <source>
        <dbReference type="ARBA" id="ARBA00022737"/>
    </source>
</evidence>
<feature type="transmembrane region" description="Helical" evidence="7">
    <location>
        <begin position="136"/>
        <end position="155"/>
    </location>
</feature>
<evidence type="ECO:0000313" key="10">
    <source>
        <dbReference type="Proteomes" id="UP000325182"/>
    </source>
</evidence>
<evidence type="ECO:0000256" key="6">
    <source>
        <dbReference type="ARBA" id="ARBA00023136"/>
    </source>
</evidence>
<dbReference type="Pfam" id="PF02080">
    <property type="entry name" value="TrkA_C"/>
    <property type="match status" value="2"/>
</dbReference>
<dbReference type="GO" id="GO:0005886">
    <property type="term" value="C:plasma membrane"/>
    <property type="evidence" value="ECO:0007669"/>
    <property type="project" value="TreeGrafter"/>
</dbReference>
<feature type="domain" description="RCK C-terminal" evidence="8">
    <location>
        <begin position="293"/>
        <end position="379"/>
    </location>
</feature>